<dbReference type="STRING" id="1579979.WM2015_2141"/>
<dbReference type="OrthoDB" id="9793584at2"/>
<keyword evidence="4 13" id="KW-0349">Heme</keyword>
<keyword evidence="15" id="KW-1185">Reference proteome</keyword>
<comment type="similarity">
    <text evidence="13">Belongs to the CcmE/CycJ family.</text>
</comment>
<dbReference type="NCBIfam" id="NF009727">
    <property type="entry name" value="PRK13254.1-1"/>
    <property type="match status" value="1"/>
</dbReference>
<dbReference type="HAMAP" id="MF_01959">
    <property type="entry name" value="CcmE"/>
    <property type="match status" value="1"/>
</dbReference>
<proteinExistence type="inferred from homology"/>
<dbReference type="GO" id="GO:0020037">
    <property type="term" value="F:heme binding"/>
    <property type="evidence" value="ECO:0007669"/>
    <property type="project" value="InterPro"/>
</dbReference>
<dbReference type="GO" id="GO:0017004">
    <property type="term" value="P:cytochrome complex assembly"/>
    <property type="evidence" value="ECO:0007669"/>
    <property type="project" value="UniProtKB-KW"/>
</dbReference>
<feature type="topological domain" description="Cytoplasmic" evidence="13">
    <location>
        <begin position="1"/>
        <end position="8"/>
    </location>
</feature>
<feature type="topological domain" description="Extracellular" evidence="13">
    <location>
        <begin position="30"/>
        <end position="149"/>
    </location>
</feature>
<keyword evidence="5 13" id="KW-0812">Transmembrane</keyword>
<dbReference type="InterPro" id="IPR036127">
    <property type="entry name" value="CcmE-like_sf"/>
</dbReference>
<dbReference type="AlphaFoldDB" id="A0A0K0XXV2"/>
<dbReference type="RefSeq" id="WP_049726060.1">
    <property type="nucleotide sequence ID" value="NZ_CP012154.1"/>
</dbReference>
<comment type="function">
    <text evidence="12 13">Heme chaperone required for the biogenesis of c-type cytochromes. Transiently binds heme delivered by CcmC and transfers the heme to apo-cytochromes in a process facilitated by CcmF and CcmH.</text>
</comment>
<evidence type="ECO:0000256" key="8">
    <source>
        <dbReference type="ARBA" id="ARBA00022968"/>
    </source>
</evidence>
<evidence type="ECO:0000256" key="6">
    <source>
        <dbReference type="ARBA" id="ARBA00022723"/>
    </source>
</evidence>
<evidence type="ECO:0000256" key="13">
    <source>
        <dbReference type="HAMAP-Rule" id="MF_01959"/>
    </source>
</evidence>
<evidence type="ECO:0000256" key="7">
    <source>
        <dbReference type="ARBA" id="ARBA00022748"/>
    </source>
</evidence>
<dbReference type="Proteomes" id="UP000066624">
    <property type="component" value="Chromosome"/>
</dbReference>
<dbReference type="EMBL" id="CP012154">
    <property type="protein sequence ID" value="AKS42505.1"/>
    <property type="molecule type" value="Genomic_DNA"/>
</dbReference>
<name>A0A0K0XXV2_9GAMM</name>
<evidence type="ECO:0000256" key="2">
    <source>
        <dbReference type="ARBA" id="ARBA00022475"/>
    </source>
</evidence>
<dbReference type="PANTHER" id="PTHR34128">
    <property type="entry name" value="CYTOCHROME C-TYPE BIOGENESIS PROTEIN CCME HOMOLOG, MITOCHONDRIAL"/>
    <property type="match status" value="1"/>
</dbReference>
<evidence type="ECO:0000256" key="5">
    <source>
        <dbReference type="ARBA" id="ARBA00022692"/>
    </source>
</evidence>
<evidence type="ECO:0000256" key="9">
    <source>
        <dbReference type="ARBA" id="ARBA00022989"/>
    </source>
</evidence>
<dbReference type="SUPFAM" id="SSF82093">
    <property type="entry name" value="Heme chaperone CcmE"/>
    <property type="match status" value="1"/>
</dbReference>
<protein>
    <recommendedName>
        <fullName evidence="13">Cytochrome c-type biogenesis protein CcmE</fullName>
    </recommendedName>
    <alternativeName>
        <fullName evidence="13">Cytochrome c maturation protein E</fullName>
    </alternativeName>
    <alternativeName>
        <fullName evidence="13">Heme chaperone CcmE</fullName>
    </alternativeName>
</protein>
<evidence type="ECO:0000256" key="3">
    <source>
        <dbReference type="ARBA" id="ARBA00022519"/>
    </source>
</evidence>
<dbReference type="KEGG" id="wma:WM2015_2141"/>
<keyword evidence="11 13" id="KW-0472">Membrane</keyword>
<dbReference type="GO" id="GO:0046872">
    <property type="term" value="F:metal ion binding"/>
    <property type="evidence" value="ECO:0007669"/>
    <property type="project" value="UniProtKB-KW"/>
</dbReference>
<keyword evidence="10 13" id="KW-0408">Iron</keyword>
<dbReference type="Pfam" id="PF03100">
    <property type="entry name" value="CcmE"/>
    <property type="match status" value="1"/>
</dbReference>
<comment type="subcellular location">
    <subcellularLocation>
        <location evidence="1">Cell inner membrane</location>
    </subcellularLocation>
    <subcellularLocation>
        <location evidence="13">Cell membrane</location>
        <topology evidence="13">Single-pass type II membrane protein</topology>
    </subcellularLocation>
</comment>
<keyword evidence="9 13" id="KW-1133">Transmembrane helix</keyword>
<evidence type="ECO:0000256" key="11">
    <source>
        <dbReference type="ARBA" id="ARBA00023136"/>
    </source>
</evidence>
<organism evidence="14 15">
    <name type="scientific">Wenzhouxiangella marina</name>
    <dbReference type="NCBI Taxonomy" id="1579979"/>
    <lineage>
        <taxon>Bacteria</taxon>
        <taxon>Pseudomonadati</taxon>
        <taxon>Pseudomonadota</taxon>
        <taxon>Gammaproteobacteria</taxon>
        <taxon>Chromatiales</taxon>
        <taxon>Wenzhouxiangellaceae</taxon>
        <taxon>Wenzhouxiangella</taxon>
    </lineage>
</organism>
<evidence type="ECO:0000256" key="4">
    <source>
        <dbReference type="ARBA" id="ARBA00022617"/>
    </source>
</evidence>
<dbReference type="Gene3D" id="2.40.50.140">
    <property type="entry name" value="Nucleic acid-binding proteins"/>
    <property type="match status" value="1"/>
</dbReference>
<dbReference type="GO" id="GO:0017003">
    <property type="term" value="P:protein-heme linkage"/>
    <property type="evidence" value="ECO:0007669"/>
    <property type="project" value="UniProtKB-UniRule"/>
</dbReference>
<keyword evidence="3" id="KW-0997">Cell inner membrane</keyword>
<feature type="binding site" description="axial binding residue" evidence="13">
    <location>
        <position position="128"/>
    </location>
    <ligand>
        <name>heme</name>
        <dbReference type="ChEBI" id="CHEBI:30413"/>
    </ligand>
    <ligandPart>
        <name>Fe</name>
        <dbReference type="ChEBI" id="CHEBI:18248"/>
    </ligandPart>
</feature>
<dbReference type="InterPro" id="IPR004329">
    <property type="entry name" value="CcmE"/>
</dbReference>
<dbReference type="PATRIC" id="fig|1579979.3.peg.2187"/>
<reference evidence="14 15" key="1">
    <citation type="submission" date="2015-07" db="EMBL/GenBank/DDBJ databases">
        <authorList>
            <person name="Noorani M."/>
        </authorList>
    </citation>
    <scope>NUCLEOTIDE SEQUENCE [LARGE SCALE GENOMIC DNA]</scope>
    <source>
        <strain evidence="14 15">KCTC 42284</strain>
    </source>
</reference>
<evidence type="ECO:0000313" key="14">
    <source>
        <dbReference type="EMBL" id="AKS42505.1"/>
    </source>
</evidence>
<accession>A0A0K0XXV2</accession>
<dbReference type="GO" id="GO:0005886">
    <property type="term" value="C:plasma membrane"/>
    <property type="evidence" value="ECO:0007669"/>
    <property type="project" value="UniProtKB-SubCell"/>
</dbReference>
<keyword evidence="6 13" id="KW-0479">Metal-binding</keyword>
<keyword evidence="8 13" id="KW-0735">Signal-anchor</keyword>
<sequence length="149" mass="15796">MTPTRKKRLAIVLLIVLGVSAATAVAISAMSDSMLYFVSPSDVVAQAEPLDRRIRLGGLVADGSVQRASDSLAVTFAVTDGANQVPVAFTGILPDLFREGQGVIAHGRLDADGVFQADEILARHDETYMPPEVMRALEEAGHPIEASQP</sequence>
<keyword evidence="2 13" id="KW-1003">Cell membrane</keyword>
<evidence type="ECO:0000313" key="15">
    <source>
        <dbReference type="Proteomes" id="UP000066624"/>
    </source>
</evidence>
<evidence type="ECO:0000256" key="1">
    <source>
        <dbReference type="ARBA" id="ARBA00004533"/>
    </source>
</evidence>
<gene>
    <name evidence="13" type="primary">ccmE</name>
    <name evidence="13" type="synonym">cycJ</name>
    <name evidence="14" type="ORF">WM2015_2141</name>
</gene>
<keyword evidence="7 13" id="KW-0201">Cytochrome c-type biogenesis</keyword>
<feature type="binding site" description="covalent" evidence="13">
    <location>
        <position position="124"/>
    </location>
    <ligand>
        <name>heme</name>
        <dbReference type="ChEBI" id="CHEBI:30413"/>
    </ligand>
</feature>
<evidence type="ECO:0000256" key="12">
    <source>
        <dbReference type="ARBA" id="ARBA00056663"/>
    </source>
</evidence>
<dbReference type="FunFam" id="2.40.50.140:FF:000104">
    <property type="entry name" value="Cytochrome c-type biogenesis protein CcmE"/>
    <property type="match status" value="1"/>
</dbReference>
<dbReference type="InterPro" id="IPR012340">
    <property type="entry name" value="NA-bd_OB-fold"/>
</dbReference>
<evidence type="ECO:0000256" key="10">
    <source>
        <dbReference type="ARBA" id="ARBA00023004"/>
    </source>
</evidence>
<dbReference type="NCBIfam" id="NF009729">
    <property type="entry name" value="PRK13254.1-3"/>
    <property type="match status" value="1"/>
</dbReference>
<dbReference type="NCBIfam" id="NF009731">
    <property type="entry name" value="PRK13254.1-5"/>
    <property type="match status" value="1"/>
</dbReference>
<dbReference type="PANTHER" id="PTHR34128:SF2">
    <property type="entry name" value="CYTOCHROME C-TYPE BIOGENESIS PROTEIN CCME HOMOLOG, MITOCHONDRIAL"/>
    <property type="match status" value="1"/>
</dbReference>